<organism evidence="10 11">
    <name type="scientific">Coraliomargarita sinensis</name>
    <dbReference type="NCBI Taxonomy" id="2174842"/>
    <lineage>
        <taxon>Bacteria</taxon>
        <taxon>Pseudomonadati</taxon>
        <taxon>Verrucomicrobiota</taxon>
        <taxon>Opitutia</taxon>
        <taxon>Puniceicoccales</taxon>
        <taxon>Coraliomargaritaceae</taxon>
        <taxon>Coraliomargarita</taxon>
    </lineage>
</organism>
<dbReference type="GO" id="GO:0004151">
    <property type="term" value="F:dihydroorotase activity"/>
    <property type="evidence" value="ECO:0007669"/>
    <property type="project" value="UniProtKB-UniRule"/>
</dbReference>
<feature type="binding site" evidence="7">
    <location>
        <position position="308"/>
    </location>
    <ligand>
        <name>substrate</name>
    </ligand>
</feature>
<name>A0A317ZI73_9BACT</name>
<dbReference type="GO" id="GO:0006145">
    <property type="term" value="P:purine nucleobase catabolic process"/>
    <property type="evidence" value="ECO:0007669"/>
    <property type="project" value="TreeGrafter"/>
</dbReference>
<proteinExistence type="inferred from homology"/>
<feature type="binding site" evidence="7">
    <location>
        <position position="151"/>
    </location>
    <ligand>
        <name>Zn(2+)</name>
        <dbReference type="ChEBI" id="CHEBI:29105"/>
        <label>2</label>
    </ligand>
</feature>
<dbReference type="GO" id="GO:0044205">
    <property type="term" value="P:'de novo' UMP biosynthetic process"/>
    <property type="evidence" value="ECO:0007669"/>
    <property type="project" value="UniProtKB-UniRule"/>
</dbReference>
<evidence type="ECO:0000259" key="8">
    <source>
        <dbReference type="Pfam" id="PF07969"/>
    </source>
</evidence>
<evidence type="ECO:0000256" key="1">
    <source>
        <dbReference type="ARBA" id="ARBA00002368"/>
    </source>
</evidence>
<comment type="caution">
    <text evidence="10">The sequence shown here is derived from an EMBL/GenBank/DDBJ whole genome shotgun (WGS) entry which is preliminary data.</text>
</comment>
<dbReference type="OrthoDB" id="9765462at2"/>
<dbReference type="InterPro" id="IPR013108">
    <property type="entry name" value="Amidohydro_3"/>
</dbReference>
<accession>A0A317ZI73</accession>
<dbReference type="Gene3D" id="3.20.20.140">
    <property type="entry name" value="Metal-dependent hydrolases"/>
    <property type="match status" value="1"/>
</dbReference>
<keyword evidence="4 7" id="KW-0378">Hydrolase</keyword>
<comment type="pathway">
    <text evidence="7">Pyrimidine metabolism; UMP biosynthesis via de novo pathway; (S)-dihydroorotate from bicarbonate: step 3/3.</text>
</comment>
<keyword evidence="3 7" id="KW-0479">Metal-binding</keyword>
<feature type="binding site" evidence="7">
    <location>
        <begin position="322"/>
        <end position="323"/>
    </location>
    <ligand>
        <name>substrate</name>
    </ligand>
</feature>
<dbReference type="InParanoid" id="A0A317ZI73"/>
<dbReference type="InterPro" id="IPR032466">
    <property type="entry name" value="Metal_Hydrolase"/>
</dbReference>
<evidence type="ECO:0000259" key="9">
    <source>
        <dbReference type="Pfam" id="PF12890"/>
    </source>
</evidence>
<dbReference type="EMBL" id="QHJQ01000013">
    <property type="protein sequence ID" value="PXA03071.1"/>
    <property type="molecule type" value="Genomic_DNA"/>
</dbReference>
<feature type="domain" description="Dihydroorotase catalytic" evidence="9">
    <location>
        <begin position="50"/>
        <end position="236"/>
    </location>
</feature>
<protein>
    <recommendedName>
        <fullName evidence="7">Dihydroorotase</fullName>
        <shortName evidence="7">DHOase</shortName>
        <ecNumber evidence="7">3.5.2.3</ecNumber>
    </recommendedName>
</protein>
<dbReference type="InterPro" id="IPR004722">
    <property type="entry name" value="DHOase"/>
</dbReference>
<comment type="cofactor">
    <cofactor evidence="7">
        <name>Zn(2+)</name>
        <dbReference type="ChEBI" id="CHEBI:29105"/>
    </cofactor>
    <text evidence="7">Binds 2 Zn(2+) ions per subunit.</text>
</comment>
<dbReference type="Gene3D" id="2.30.40.10">
    <property type="entry name" value="Urease, subunit C, domain 1"/>
    <property type="match status" value="1"/>
</dbReference>
<dbReference type="PANTHER" id="PTHR43668:SF2">
    <property type="entry name" value="ALLANTOINASE"/>
    <property type="match status" value="1"/>
</dbReference>
<comment type="similarity">
    <text evidence="2 7">Belongs to the metallo-dependent hydrolases superfamily. DHOase family. Class I DHOase subfamily.</text>
</comment>
<feature type="binding site" evidence="7">
    <location>
        <position position="231"/>
    </location>
    <ligand>
        <name>Zn(2+)</name>
        <dbReference type="ChEBI" id="CHEBI:29105"/>
        <label>2</label>
    </ligand>
</feature>
<dbReference type="NCBIfam" id="TIGR00857">
    <property type="entry name" value="pyrC_multi"/>
    <property type="match status" value="1"/>
</dbReference>
<dbReference type="GO" id="GO:0005737">
    <property type="term" value="C:cytoplasm"/>
    <property type="evidence" value="ECO:0007669"/>
    <property type="project" value="TreeGrafter"/>
</dbReference>
<dbReference type="InterPro" id="IPR002195">
    <property type="entry name" value="Dihydroorotase_CS"/>
</dbReference>
<feature type="binding site" evidence="7">
    <location>
        <position position="61"/>
    </location>
    <ligand>
        <name>Zn(2+)</name>
        <dbReference type="ChEBI" id="CHEBI:29105"/>
        <label>1</label>
    </ligand>
</feature>
<comment type="function">
    <text evidence="1 7">Catalyzes the reversible cyclization of carbamoyl aspartate to dihydroorotate.</text>
</comment>
<keyword evidence="11" id="KW-1185">Reference proteome</keyword>
<evidence type="ECO:0000256" key="7">
    <source>
        <dbReference type="HAMAP-Rule" id="MF_00220"/>
    </source>
</evidence>
<feature type="active site" evidence="7">
    <location>
        <position position="304"/>
    </location>
</feature>
<dbReference type="FunCoup" id="A0A317ZI73">
    <property type="interactions" value="431"/>
</dbReference>
<keyword evidence="6 7" id="KW-0665">Pyrimidine biosynthesis</keyword>
<dbReference type="Proteomes" id="UP000247099">
    <property type="component" value="Unassembled WGS sequence"/>
</dbReference>
<comment type="catalytic activity">
    <reaction evidence="7">
        <text>(S)-dihydroorotate + H2O = N-carbamoyl-L-aspartate + H(+)</text>
        <dbReference type="Rhea" id="RHEA:24296"/>
        <dbReference type="ChEBI" id="CHEBI:15377"/>
        <dbReference type="ChEBI" id="CHEBI:15378"/>
        <dbReference type="ChEBI" id="CHEBI:30864"/>
        <dbReference type="ChEBI" id="CHEBI:32814"/>
        <dbReference type="EC" id="3.5.2.3"/>
    </reaction>
</comment>
<feature type="binding site" evidence="7">
    <location>
        <position position="304"/>
    </location>
    <ligand>
        <name>Zn(2+)</name>
        <dbReference type="ChEBI" id="CHEBI:29105"/>
        <label>1</label>
    </ligand>
</feature>
<dbReference type="PROSITE" id="PS00482">
    <property type="entry name" value="DIHYDROOROTASE_1"/>
    <property type="match status" value="1"/>
</dbReference>
<feature type="domain" description="Amidohydrolase 3" evidence="8">
    <location>
        <begin position="341"/>
        <end position="421"/>
    </location>
</feature>
<evidence type="ECO:0000256" key="5">
    <source>
        <dbReference type="ARBA" id="ARBA00022833"/>
    </source>
</evidence>
<dbReference type="Pfam" id="PF12890">
    <property type="entry name" value="DHOase"/>
    <property type="match status" value="1"/>
</dbReference>
<dbReference type="SUPFAM" id="SSF51338">
    <property type="entry name" value="Composite domain of metallo-dependent hydrolases"/>
    <property type="match status" value="1"/>
</dbReference>
<keyword evidence="5 7" id="KW-0862">Zinc</keyword>
<evidence type="ECO:0000313" key="10">
    <source>
        <dbReference type="EMBL" id="PXA03071.1"/>
    </source>
</evidence>
<dbReference type="InterPro" id="IPR011059">
    <property type="entry name" value="Metal-dep_hydrolase_composite"/>
</dbReference>
<dbReference type="PANTHER" id="PTHR43668">
    <property type="entry name" value="ALLANTOINASE"/>
    <property type="match status" value="1"/>
</dbReference>
<feature type="binding site" evidence="7">
    <location>
        <position position="151"/>
    </location>
    <ligand>
        <name>Zn(2+)</name>
        <dbReference type="ChEBI" id="CHEBI:29105"/>
        <label>1</label>
    </ligand>
</feature>
<evidence type="ECO:0000256" key="6">
    <source>
        <dbReference type="ARBA" id="ARBA00022975"/>
    </source>
</evidence>
<feature type="binding site" evidence="7">
    <location>
        <position position="59"/>
    </location>
    <ligand>
        <name>Zn(2+)</name>
        <dbReference type="ChEBI" id="CHEBI:29105"/>
        <label>1</label>
    </ligand>
</feature>
<dbReference type="InterPro" id="IPR050138">
    <property type="entry name" value="DHOase/Allantoinase_Hydrolase"/>
</dbReference>
<sequence length="428" mass="45985">MLWITGGRIIDPANKRDETGDLYSVDGVLVEQLDDTQKKAATKIDANGLVVAPGLVDIHVHFRDPGQTHKEDIASGSRSAAAGGFTTVVCMPNTSPVCDNAGTIQRIMDKVARESIINIYPTGCLTIGMDGEQLAPTGQLKKAGVVAVTDDGKCVQSNEIMRRAVEYAKMLDLPIMDHCQDASLTQGAVMNEGEWSLRLGLRGWPKAAEDIIVARNVILAELTGAHIHMQHVSSANSVDILRRAIARGISVSGEASPHHIEFTDADLKDYNTVYKMNPPLRTDADKEALIEGLCDGTLACIATDHAPHSPDEKDREFDTAPFGIIGLENSLASSLGTLYHSGRLSLSEVIALMTHKGAELCKLDAGTLSAGADADICLFDPDEEWTVDPKQFFSKSRNCPWEGQTLKGKVKSTFVAGTQVYDGTSISA</sequence>
<dbReference type="PROSITE" id="PS00483">
    <property type="entry name" value="DIHYDROOROTASE_2"/>
    <property type="match status" value="1"/>
</dbReference>
<feature type="binding site" evidence="7">
    <location>
        <position position="178"/>
    </location>
    <ligand>
        <name>Zn(2+)</name>
        <dbReference type="ChEBI" id="CHEBI:29105"/>
        <label>2</label>
    </ligand>
</feature>
<dbReference type="CDD" id="cd01317">
    <property type="entry name" value="DHOase_IIa"/>
    <property type="match status" value="1"/>
</dbReference>
<dbReference type="GO" id="GO:0008270">
    <property type="term" value="F:zinc ion binding"/>
    <property type="evidence" value="ECO:0007669"/>
    <property type="project" value="UniProtKB-UniRule"/>
</dbReference>
<dbReference type="GO" id="GO:0004038">
    <property type="term" value="F:allantoinase activity"/>
    <property type="evidence" value="ECO:0007669"/>
    <property type="project" value="TreeGrafter"/>
</dbReference>
<evidence type="ECO:0000256" key="2">
    <source>
        <dbReference type="ARBA" id="ARBA00010286"/>
    </source>
</evidence>
<dbReference type="AlphaFoldDB" id="A0A317ZI73"/>
<dbReference type="UniPathway" id="UPA00070">
    <property type="reaction ID" value="UER00117"/>
</dbReference>
<dbReference type="InterPro" id="IPR024403">
    <property type="entry name" value="DHOase_cat"/>
</dbReference>
<evidence type="ECO:0000256" key="3">
    <source>
        <dbReference type="ARBA" id="ARBA00022723"/>
    </source>
</evidence>
<reference evidence="10 11" key="1">
    <citation type="submission" date="2018-05" db="EMBL/GenBank/DDBJ databases">
        <title>Coraliomargarita sinensis sp. nov., isolated from a marine solar saltern.</title>
        <authorList>
            <person name="Zhou L.Y."/>
        </authorList>
    </citation>
    <scope>NUCLEOTIDE SEQUENCE [LARGE SCALE GENOMIC DNA]</scope>
    <source>
        <strain evidence="10 11">WN38</strain>
    </source>
</reference>
<dbReference type="EC" id="3.5.2.3" evidence="7"/>
<gene>
    <name evidence="7" type="primary">pyrC</name>
    <name evidence="10" type="ORF">DDZ13_13935</name>
</gene>
<feature type="binding site" evidence="7">
    <location>
        <begin position="61"/>
        <end position="63"/>
    </location>
    <ligand>
        <name>substrate</name>
    </ligand>
</feature>
<feature type="binding site" evidence="7">
    <location>
        <position position="93"/>
    </location>
    <ligand>
        <name>substrate</name>
    </ligand>
</feature>
<dbReference type="HAMAP" id="MF_00220_B">
    <property type="entry name" value="PyrC_classI_B"/>
    <property type="match status" value="1"/>
</dbReference>
<evidence type="ECO:0000313" key="11">
    <source>
        <dbReference type="Proteomes" id="UP000247099"/>
    </source>
</evidence>
<dbReference type="Pfam" id="PF07969">
    <property type="entry name" value="Amidohydro_3"/>
    <property type="match status" value="1"/>
</dbReference>
<evidence type="ECO:0000256" key="4">
    <source>
        <dbReference type="ARBA" id="ARBA00022801"/>
    </source>
</evidence>
<dbReference type="SUPFAM" id="SSF51556">
    <property type="entry name" value="Metallo-dependent hydrolases"/>
    <property type="match status" value="1"/>
</dbReference>
<feature type="binding site" evidence="7">
    <location>
        <position position="277"/>
    </location>
    <ligand>
        <name>substrate</name>
    </ligand>
</feature>